<gene>
    <name evidence="1" type="ORF">SDC9_155001</name>
</gene>
<sequence>MIQHPPNIRKRTHYRDAMDLLFDLDGIIIQKTDRKEIQLAVFLQFLHYHGAGITCPDDECAFCTRLFLVNIGRSLAIVDDAQGKAKTAHQKDG</sequence>
<reference evidence="1" key="1">
    <citation type="submission" date="2019-08" db="EMBL/GenBank/DDBJ databases">
        <authorList>
            <person name="Kucharzyk K."/>
            <person name="Murdoch R.W."/>
            <person name="Higgins S."/>
            <person name="Loffler F."/>
        </authorList>
    </citation>
    <scope>NUCLEOTIDE SEQUENCE</scope>
</reference>
<proteinExistence type="predicted"/>
<evidence type="ECO:0000313" key="1">
    <source>
        <dbReference type="EMBL" id="MPN07729.1"/>
    </source>
</evidence>
<dbReference type="AlphaFoldDB" id="A0A645F2T8"/>
<comment type="caution">
    <text evidence="1">The sequence shown here is derived from an EMBL/GenBank/DDBJ whole genome shotgun (WGS) entry which is preliminary data.</text>
</comment>
<dbReference type="EMBL" id="VSSQ01053733">
    <property type="protein sequence ID" value="MPN07729.1"/>
    <property type="molecule type" value="Genomic_DNA"/>
</dbReference>
<name>A0A645F2T8_9ZZZZ</name>
<accession>A0A645F2T8</accession>
<protein>
    <submittedName>
        <fullName evidence="1">Uncharacterized protein</fullName>
    </submittedName>
</protein>
<organism evidence="1">
    <name type="scientific">bioreactor metagenome</name>
    <dbReference type="NCBI Taxonomy" id="1076179"/>
    <lineage>
        <taxon>unclassified sequences</taxon>
        <taxon>metagenomes</taxon>
        <taxon>ecological metagenomes</taxon>
    </lineage>
</organism>